<dbReference type="GO" id="GO:0030246">
    <property type="term" value="F:carbohydrate binding"/>
    <property type="evidence" value="ECO:0007669"/>
    <property type="project" value="UniProtKB-UniRule"/>
</dbReference>
<feature type="signal peptide" evidence="3">
    <location>
        <begin position="1"/>
        <end position="34"/>
    </location>
</feature>
<dbReference type="InterPro" id="IPR001079">
    <property type="entry name" value="Galectin_CRD"/>
</dbReference>
<dbReference type="InterPro" id="IPR044156">
    <property type="entry name" value="Galectin-like"/>
</dbReference>
<dbReference type="PANTHER" id="PTHR11346">
    <property type="entry name" value="GALECTIN"/>
    <property type="match status" value="1"/>
</dbReference>
<evidence type="ECO:0000256" key="3">
    <source>
        <dbReference type="SAM" id="SignalP"/>
    </source>
</evidence>
<evidence type="ECO:0000259" key="4">
    <source>
        <dbReference type="PROSITE" id="PS50948"/>
    </source>
</evidence>
<dbReference type="Gene3D" id="2.60.120.200">
    <property type="match status" value="1"/>
</dbReference>
<evidence type="ECO:0000256" key="2">
    <source>
        <dbReference type="RuleBase" id="RU102079"/>
    </source>
</evidence>
<feature type="domain" description="Apple" evidence="4">
    <location>
        <begin position="45"/>
        <end position="121"/>
    </location>
</feature>
<evidence type="ECO:0000256" key="1">
    <source>
        <dbReference type="ARBA" id="ARBA00022734"/>
    </source>
</evidence>
<dbReference type="InterPro" id="IPR003609">
    <property type="entry name" value="Pan_app"/>
</dbReference>
<dbReference type="PROSITE" id="PS50948">
    <property type="entry name" value="PAN"/>
    <property type="match status" value="1"/>
</dbReference>
<evidence type="ECO:0000313" key="7">
    <source>
        <dbReference type="Proteomes" id="UP001233172"/>
    </source>
</evidence>
<dbReference type="SMART" id="SM00908">
    <property type="entry name" value="Gal-bind_lectin"/>
    <property type="match status" value="1"/>
</dbReference>
<keyword evidence="3" id="KW-0732">Signal</keyword>
<dbReference type="CDD" id="cd00070">
    <property type="entry name" value="GLECT"/>
    <property type="match status" value="1"/>
</dbReference>
<dbReference type="Proteomes" id="UP001233172">
    <property type="component" value="Unassembled WGS sequence"/>
</dbReference>
<dbReference type="Pfam" id="PF00337">
    <property type="entry name" value="Gal-bind_lectin"/>
    <property type="match status" value="1"/>
</dbReference>
<dbReference type="PANTHER" id="PTHR11346:SF189">
    <property type="entry name" value="GALECTIN"/>
    <property type="match status" value="1"/>
</dbReference>
<keyword evidence="7" id="KW-1185">Reference proteome</keyword>
<keyword evidence="1 2" id="KW-0430">Lectin</keyword>
<reference evidence="6" key="1">
    <citation type="journal article" date="2023" name="PLoS Negl. Trop. Dis.">
        <title>A genome sequence for Biomphalaria pfeifferi, the major vector snail for the human-infecting parasite Schistosoma mansoni.</title>
        <authorList>
            <person name="Bu L."/>
            <person name="Lu L."/>
            <person name="Laidemitt M.R."/>
            <person name="Zhang S.M."/>
            <person name="Mutuku M."/>
            <person name="Mkoji G."/>
            <person name="Steinauer M."/>
            <person name="Loker E.S."/>
        </authorList>
    </citation>
    <scope>NUCLEOTIDE SEQUENCE</scope>
    <source>
        <strain evidence="6">KasaAsao</strain>
    </source>
</reference>
<proteinExistence type="predicted"/>
<name>A0AAD8BW37_BIOPF</name>
<feature type="domain" description="Galectin" evidence="5">
    <location>
        <begin position="136"/>
        <end position="268"/>
    </location>
</feature>
<organism evidence="6 7">
    <name type="scientific">Biomphalaria pfeifferi</name>
    <name type="common">Bloodfluke planorb</name>
    <name type="synonym">Freshwater snail</name>
    <dbReference type="NCBI Taxonomy" id="112525"/>
    <lineage>
        <taxon>Eukaryota</taxon>
        <taxon>Metazoa</taxon>
        <taxon>Spiralia</taxon>
        <taxon>Lophotrochozoa</taxon>
        <taxon>Mollusca</taxon>
        <taxon>Gastropoda</taxon>
        <taxon>Heterobranchia</taxon>
        <taxon>Euthyneura</taxon>
        <taxon>Panpulmonata</taxon>
        <taxon>Hygrophila</taxon>
        <taxon>Lymnaeoidea</taxon>
        <taxon>Planorbidae</taxon>
        <taxon>Biomphalaria</taxon>
    </lineage>
</organism>
<dbReference type="SMART" id="SM00276">
    <property type="entry name" value="GLECT"/>
    <property type="match status" value="1"/>
</dbReference>
<evidence type="ECO:0000313" key="6">
    <source>
        <dbReference type="EMBL" id="KAK0060939.1"/>
    </source>
</evidence>
<evidence type="ECO:0000259" key="5">
    <source>
        <dbReference type="PROSITE" id="PS51304"/>
    </source>
</evidence>
<dbReference type="InterPro" id="IPR013320">
    <property type="entry name" value="ConA-like_dom_sf"/>
</dbReference>
<comment type="caution">
    <text evidence="6">The sequence shown here is derived from an EMBL/GenBank/DDBJ whole genome shotgun (WGS) entry which is preliminary data.</text>
</comment>
<sequence length="268" mass="29657">MTDGNRSMANGNRKLLGAQWMIVVLSLCISVGEAQVCSNASGTVCDSYFRLYRSLQLTGGCVVGSLIRPTQLGCAMNCFYSKNCTAFSYNISSRVCQTCTGSLIKALTFFGGDVSLQRKMSKINLAHDPGTLETIMFINVSGGVTPGRLLYIYATLLTNDSFNFDFTKYGDASYIHFHFRARYDNATSKVIVLNHCWNGSWNSPEVLPSFAYPFSINQSFSIHVLVTPACFVIYINQALCCQYNHSAPIEDINYVRVSGKIKVHEISI</sequence>
<dbReference type="SUPFAM" id="SSF49899">
    <property type="entry name" value="Concanavalin A-like lectins/glucanases"/>
    <property type="match status" value="1"/>
</dbReference>
<gene>
    <name evidence="6" type="ORF">Bpfe_009467</name>
</gene>
<protein>
    <recommendedName>
        <fullName evidence="2">Galectin</fullName>
    </recommendedName>
</protein>
<accession>A0AAD8BW37</accession>
<dbReference type="AlphaFoldDB" id="A0AAD8BW37"/>
<feature type="chain" id="PRO_5042271845" description="Galectin" evidence="3">
    <location>
        <begin position="35"/>
        <end position="268"/>
    </location>
</feature>
<dbReference type="EMBL" id="JASAOG010000032">
    <property type="protein sequence ID" value="KAK0060939.1"/>
    <property type="molecule type" value="Genomic_DNA"/>
</dbReference>
<reference evidence="6" key="2">
    <citation type="submission" date="2023-04" db="EMBL/GenBank/DDBJ databases">
        <authorList>
            <person name="Bu L."/>
            <person name="Lu L."/>
            <person name="Laidemitt M.R."/>
            <person name="Zhang S.M."/>
            <person name="Mutuku M."/>
            <person name="Mkoji G."/>
            <person name="Steinauer M."/>
            <person name="Loker E.S."/>
        </authorList>
    </citation>
    <scope>NUCLEOTIDE SEQUENCE</scope>
    <source>
        <strain evidence="6">KasaAsao</strain>
        <tissue evidence="6">Whole Snail</tissue>
    </source>
</reference>
<dbReference type="PROSITE" id="PS51304">
    <property type="entry name" value="GALECTIN"/>
    <property type="match status" value="1"/>
</dbReference>